<dbReference type="EMBL" id="CP001804">
    <property type="protein sequence ID" value="ACY14578.1"/>
    <property type="molecule type" value="Genomic_DNA"/>
</dbReference>
<evidence type="ECO:0000256" key="7">
    <source>
        <dbReference type="RuleBase" id="RU363032"/>
    </source>
</evidence>
<comment type="subcellular location">
    <subcellularLocation>
        <location evidence="1 7">Cell membrane</location>
        <topology evidence="1 7">Multi-pass membrane protein</topology>
    </subcellularLocation>
</comment>
<dbReference type="Gene3D" id="1.10.3720.10">
    <property type="entry name" value="MetI-like"/>
    <property type="match status" value="1"/>
</dbReference>
<dbReference type="KEGG" id="hoh:Hoch_2033"/>
<dbReference type="STRING" id="502025.Hoch_2033"/>
<feature type="transmembrane region" description="Helical" evidence="7">
    <location>
        <begin position="139"/>
        <end position="160"/>
    </location>
</feature>
<keyword evidence="3" id="KW-1003">Cell membrane</keyword>
<evidence type="ECO:0000256" key="6">
    <source>
        <dbReference type="ARBA" id="ARBA00023136"/>
    </source>
</evidence>
<dbReference type="AlphaFoldDB" id="D0LFX6"/>
<keyword evidence="2 7" id="KW-0813">Transport</keyword>
<evidence type="ECO:0000256" key="4">
    <source>
        <dbReference type="ARBA" id="ARBA00022692"/>
    </source>
</evidence>
<evidence type="ECO:0000256" key="5">
    <source>
        <dbReference type="ARBA" id="ARBA00022989"/>
    </source>
</evidence>
<feature type="transmembrane region" description="Helical" evidence="7">
    <location>
        <begin position="21"/>
        <end position="47"/>
    </location>
</feature>
<feature type="transmembrane region" description="Helical" evidence="7">
    <location>
        <begin position="240"/>
        <end position="267"/>
    </location>
</feature>
<dbReference type="SUPFAM" id="SSF161098">
    <property type="entry name" value="MetI-like"/>
    <property type="match status" value="1"/>
</dbReference>
<dbReference type="Proteomes" id="UP000001880">
    <property type="component" value="Chromosome"/>
</dbReference>
<evidence type="ECO:0000313" key="9">
    <source>
        <dbReference type="EMBL" id="ACY14578.1"/>
    </source>
</evidence>
<dbReference type="GO" id="GO:0055085">
    <property type="term" value="P:transmembrane transport"/>
    <property type="evidence" value="ECO:0007669"/>
    <property type="project" value="InterPro"/>
</dbReference>
<dbReference type="HOGENOM" id="CLU_046113_2_1_7"/>
<dbReference type="Pfam" id="PF00528">
    <property type="entry name" value="BPD_transp_1"/>
    <property type="match status" value="1"/>
</dbReference>
<feature type="domain" description="ABC transmembrane type-1" evidence="8">
    <location>
        <begin position="75"/>
        <end position="259"/>
    </location>
</feature>
<dbReference type="InterPro" id="IPR035906">
    <property type="entry name" value="MetI-like_sf"/>
</dbReference>
<dbReference type="eggNOG" id="COG0600">
    <property type="taxonomic scope" value="Bacteria"/>
</dbReference>
<keyword evidence="6 7" id="KW-0472">Membrane</keyword>
<gene>
    <name evidence="9" type="ordered locus">Hoch_2033</name>
</gene>
<keyword evidence="5 7" id="KW-1133">Transmembrane helix</keyword>
<evidence type="ECO:0000256" key="3">
    <source>
        <dbReference type="ARBA" id="ARBA00022475"/>
    </source>
</evidence>
<feature type="transmembrane region" description="Helical" evidence="7">
    <location>
        <begin position="109"/>
        <end position="133"/>
    </location>
</feature>
<dbReference type="PANTHER" id="PTHR30151:SF41">
    <property type="entry name" value="ABC TRANSPORTER PERMEASE PROTEIN"/>
    <property type="match status" value="1"/>
</dbReference>
<keyword evidence="10" id="KW-1185">Reference proteome</keyword>
<dbReference type="PANTHER" id="PTHR30151">
    <property type="entry name" value="ALKANE SULFONATE ABC TRANSPORTER-RELATED, MEMBRANE SUBUNIT"/>
    <property type="match status" value="1"/>
</dbReference>
<evidence type="ECO:0000256" key="1">
    <source>
        <dbReference type="ARBA" id="ARBA00004651"/>
    </source>
</evidence>
<dbReference type="CDD" id="cd06261">
    <property type="entry name" value="TM_PBP2"/>
    <property type="match status" value="1"/>
</dbReference>
<evidence type="ECO:0000259" key="8">
    <source>
        <dbReference type="PROSITE" id="PS50928"/>
    </source>
</evidence>
<proteinExistence type="inferred from homology"/>
<protein>
    <submittedName>
        <fullName evidence="9">Binding-protein-dependent transport systems inner membrane component</fullName>
    </submittedName>
</protein>
<evidence type="ECO:0000313" key="10">
    <source>
        <dbReference type="Proteomes" id="UP000001880"/>
    </source>
</evidence>
<feature type="transmembrane region" description="Helical" evidence="7">
    <location>
        <begin position="80"/>
        <end position="102"/>
    </location>
</feature>
<name>D0LFX6_HALO1</name>
<reference evidence="9 10" key="1">
    <citation type="journal article" date="2010" name="Stand. Genomic Sci.">
        <title>Complete genome sequence of Haliangium ochraceum type strain (SMP-2).</title>
        <authorList>
            <consortium name="US DOE Joint Genome Institute (JGI-PGF)"/>
            <person name="Ivanova N."/>
            <person name="Daum C."/>
            <person name="Lang E."/>
            <person name="Abt B."/>
            <person name="Kopitz M."/>
            <person name="Saunders E."/>
            <person name="Lapidus A."/>
            <person name="Lucas S."/>
            <person name="Glavina Del Rio T."/>
            <person name="Nolan M."/>
            <person name="Tice H."/>
            <person name="Copeland A."/>
            <person name="Cheng J.F."/>
            <person name="Chen F."/>
            <person name="Bruce D."/>
            <person name="Goodwin L."/>
            <person name="Pitluck S."/>
            <person name="Mavromatis K."/>
            <person name="Pati A."/>
            <person name="Mikhailova N."/>
            <person name="Chen A."/>
            <person name="Palaniappan K."/>
            <person name="Land M."/>
            <person name="Hauser L."/>
            <person name="Chang Y.J."/>
            <person name="Jeffries C.D."/>
            <person name="Detter J.C."/>
            <person name="Brettin T."/>
            <person name="Rohde M."/>
            <person name="Goker M."/>
            <person name="Bristow J."/>
            <person name="Markowitz V."/>
            <person name="Eisen J.A."/>
            <person name="Hugenholtz P."/>
            <person name="Kyrpides N.C."/>
            <person name="Klenk H.P."/>
        </authorList>
    </citation>
    <scope>NUCLEOTIDE SEQUENCE [LARGE SCALE GENOMIC DNA]</scope>
    <source>
        <strain evidence="10">DSM 14365 / CIP 107738 / JCM 11303 / AJ 13395 / SMP-2</strain>
    </source>
</reference>
<comment type="similarity">
    <text evidence="7">Belongs to the binding-protein-dependent transport system permease family.</text>
</comment>
<keyword evidence="4 7" id="KW-0812">Transmembrane</keyword>
<accession>D0LFX6</accession>
<evidence type="ECO:0000256" key="2">
    <source>
        <dbReference type="ARBA" id="ARBA00022448"/>
    </source>
</evidence>
<sequence>MSASEAARRGRSAPAPTAAPAWLRALWPPLVLLALALGAWELLVWLLEPPRYLFCAPSDVIQTALRESETLLRATAVTTLSVAIGFGAATVLGVATAVVLAWSRLLERALYPFTVFLQTVPLVAIAPMLVLWLDPGVPAVSVCAFIVCLFPVITNTLIGIRSIPRAQVELFALYGASRLQTLRKLSLPGALPSILTGLRVAAGLSVIGAVVGEFVAGQMGTQQGLGILVVVAARQSALPLLFAAVALASLLGLLMLALVEAASYLLLRAWHVSHH</sequence>
<dbReference type="GO" id="GO:0005886">
    <property type="term" value="C:plasma membrane"/>
    <property type="evidence" value="ECO:0007669"/>
    <property type="project" value="UniProtKB-SubCell"/>
</dbReference>
<dbReference type="PROSITE" id="PS50928">
    <property type="entry name" value="ABC_TM1"/>
    <property type="match status" value="1"/>
</dbReference>
<dbReference type="RefSeq" id="WP_012827186.1">
    <property type="nucleotide sequence ID" value="NC_013440.1"/>
</dbReference>
<organism evidence="9 10">
    <name type="scientific">Haliangium ochraceum (strain DSM 14365 / JCM 11303 / SMP-2)</name>
    <dbReference type="NCBI Taxonomy" id="502025"/>
    <lineage>
        <taxon>Bacteria</taxon>
        <taxon>Pseudomonadati</taxon>
        <taxon>Myxococcota</taxon>
        <taxon>Polyangia</taxon>
        <taxon>Haliangiales</taxon>
        <taxon>Kofleriaceae</taxon>
        <taxon>Haliangium</taxon>
    </lineage>
</organism>
<dbReference type="InterPro" id="IPR000515">
    <property type="entry name" value="MetI-like"/>
</dbReference>